<dbReference type="Proteomes" id="UP000078540">
    <property type="component" value="Unassembled WGS sequence"/>
</dbReference>
<evidence type="ECO:0000313" key="2">
    <source>
        <dbReference type="Proteomes" id="UP000078540"/>
    </source>
</evidence>
<organism evidence="1 2">
    <name type="scientific">Atta colombica</name>
    <dbReference type="NCBI Taxonomy" id="520822"/>
    <lineage>
        <taxon>Eukaryota</taxon>
        <taxon>Metazoa</taxon>
        <taxon>Ecdysozoa</taxon>
        <taxon>Arthropoda</taxon>
        <taxon>Hexapoda</taxon>
        <taxon>Insecta</taxon>
        <taxon>Pterygota</taxon>
        <taxon>Neoptera</taxon>
        <taxon>Endopterygota</taxon>
        <taxon>Hymenoptera</taxon>
        <taxon>Apocrita</taxon>
        <taxon>Aculeata</taxon>
        <taxon>Formicoidea</taxon>
        <taxon>Formicidae</taxon>
        <taxon>Myrmicinae</taxon>
        <taxon>Atta</taxon>
    </lineage>
</organism>
<accession>A0A195BHW4</accession>
<proteinExistence type="predicted"/>
<feature type="non-terminal residue" evidence="1">
    <location>
        <position position="1"/>
    </location>
</feature>
<reference evidence="1 2" key="1">
    <citation type="submission" date="2015-09" db="EMBL/GenBank/DDBJ databases">
        <title>Atta colombica WGS genome.</title>
        <authorList>
            <person name="Nygaard S."/>
            <person name="Hu H."/>
            <person name="Boomsma J."/>
            <person name="Zhang G."/>
        </authorList>
    </citation>
    <scope>NUCLEOTIDE SEQUENCE [LARGE SCALE GENOMIC DNA]</scope>
    <source>
        <strain evidence="1">Treedump-2</strain>
        <tissue evidence="1">Whole body</tissue>
    </source>
</reference>
<sequence length="56" mass="6192">SLFNDGTSKKRRAATVLQVEIQDIKRVKTPAHKISEAKLFEGDLHSAPVRGHPTIV</sequence>
<dbReference type="AlphaFoldDB" id="A0A195BHW4"/>
<dbReference type="EMBL" id="KQ976464">
    <property type="protein sequence ID" value="KYM84443.1"/>
    <property type="molecule type" value="Genomic_DNA"/>
</dbReference>
<name>A0A195BHW4_9HYME</name>
<protein>
    <submittedName>
        <fullName evidence="1">Uncharacterized protein</fullName>
    </submittedName>
</protein>
<gene>
    <name evidence="1" type="ORF">ALC53_05229</name>
</gene>
<keyword evidence="2" id="KW-1185">Reference proteome</keyword>
<evidence type="ECO:0000313" key="1">
    <source>
        <dbReference type="EMBL" id="KYM84443.1"/>
    </source>
</evidence>